<dbReference type="PROSITE" id="PS50003">
    <property type="entry name" value="PH_DOMAIN"/>
    <property type="match status" value="1"/>
</dbReference>
<dbReference type="PANTHER" id="PTHR12752:SF5">
    <property type="entry name" value="PLECKSTRIN HOMOLOGY DOMAIN-CONTAINING FAMILY A MEMBER 6"/>
    <property type="match status" value="1"/>
</dbReference>
<sequence length="1206" mass="134617">MAEEIAWLDLPGRWTYGVDRGGRVFFINDEEKSTSWMHPGTESPIQSGHSSSPGLPKGWEMDSTQEGAVYFINHNERRNTFLHPVTGQVPEENKKFNLKTSALDMSNKAGGKRPAITNSDVSNLNMVSEVPSERPGVRATRTSRKAIAFGKRSHSMKRNLNAPVTKAGWLFKQASSGVKQWNKRWFVLVDRCLFYYKDEKEESILGSIPLLSFRVAAVQPSDNISRKYTFKVSTCWVDEARASSTHCLSPQAEHAGVRTYFFSAESPEEQEAWIQAMGEAARVQIPPAQKSVPQAVHHNHEKPDSENIPPSKHHHQPSHNSVPKPEPEAKTRGEGDGRGCEKAERKPERPEVKSEPLVKANGIQAGPEPASEPGSPYPEGPSVPGGGDRPAQPNGWQYSSPSRPGSTAFLPQDSESGGHQRSFPPRANPDKIAQRKSSMNQLQQWVNLRRGVPPPEDLRSPSRFYPVSRRVPEYYGPYSSQYPDDYQYYPAGVRPDSICSMPAYDRISPPWTGEDKRLSFRNGGGPAFQLREWKEPPGYGRQDGPVWLPGPSPSPSRQPVYYDELDATSGSLRRLSLQPRSHSVPRSPSQGSYGRARIYSPIRSPSARFERLPPRSEDLYADPAAYVMRRSISSPKYDYLGDRRPVPAGLFPYNYPPSPTVHDKMVPPYPEVFRDGLHTYKLNEQDTDKLLGKLCEQNKVVREQDRLVQQLRAEKESLESALMGTHQELEMFGNQPAYPEKLLHKKESLQNQLINIRVELSQATTALTNSTIEYESLESEVSALHDDLWEQLNLDVQNEVLNRQIQKEIWRIQDVMEGLRKNNPSRGTDTAKHRGGLGPTATYNSNSPASPLSSASLTSPLSPFSLVSGSQGSPTKPGSSEPKASYEQSKKDPYQTSPLDTTRDISLVPTRQEVEAEKQAALNKVGIVPPRTKSPTDEEGTPSRVVRRSANGLTNGLSSRQERPKSAVFPSEGKVKMSVEEQMDRMRRHQSGSMKEKRRSLQLPASPAPDPASRPTYKVVRRHRSIHEVDISNLEAALRAEEPGGQAYETPREEIARLRKMELEPQHYDVDINKELSTPDKVLIPERYIDLEPDTPLSPEELKEKQKKVERIKTLIAKSSMQNVVPIGEGDLVDVPQDSESQLQEQEKRIEISCALATEASRRGRMLSVQCATPSPPTSPASLTPPANPLSSDSPRGADSSHTMRV</sequence>
<evidence type="ECO:0000259" key="3">
    <source>
        <dbReference type="PROSITE" id="PS50003"/>
    </source>
</evidence>
<feature type="compositionally biased region" description="Basic residues" evidence="2">
    <location>
        <begin position="986"/>
        <end position="1000"/>
    </location>
</feature>
<protein>
    <recommendedName>
        <fullName evidence="7">Pleckstrin homology domain containing A6</fullName>
    </recommendedName>
</protein>
<dbReference type="SUPFAM" id="SSF50729">
    <property type="entry name" value="PH domain-like"/>
    <property type="match status" value="1"/>
</dbReference>
<feature type="coiled-coil region" evidence="1">
    <location>
        <begin position="701"/>
        <end position="780"/>
    </location>
</feature>
<feature type="region of interest" description="Disordered" evidence="2">
    <location>
        <begin position="573"/>
        <end position="596"/>
    </location>
</feature>
<feature type="region of interest" description="Disordered" evidence="2">
    <location>
        <begin position="35"/>
        <end position="58"/>
    </location>
</feature>
<dbReference type="AlphaFoldDB" id="A0A8C0SLF2"/>
<feature type="domain" description="WW" evidence="4">
    <location>
        <begin position="53"/>
        <end position="86"/>
    </location>
</feature>
<dbReference type="CDD" id="cd13248">
    <property type="entry name" value="PH_PEPP1_2_3"/>
    <property type="match status" value="1"/>
</dbReference>
<dbReference type="Gene3D" id="2.30.29.30">
    <property type="entry name" value="Pleckstrin-homology domain (PH domain)/Phosphotyrosine-binding domain (PTB)"/>
    <property type="match status" value="1"/>
</dbReference>
<evidence type="ECO:0000259" key="4">
    <source>
        <dbReference type="PROSITE" id="PS50020"/>
    </source>
</evidence>
<dbReference type="Pfam" id="PF00169">
    <property type="entry name" value="PH"/>
    <property type="match status" value="1"/>
</dbReference>
<feature type="region of interest" description="Disordered" evidence="2">
    <location>
        <begin position="522"/>
        <end position="561"/>
    </location>
</feature>
<dbReference type="FunFam" id="2.30.29.30:FF:000083">
    <property type="entry name" value="Pleckstrin homology domain-containing family A member 5"/>
    <property type="match status" value="1"/>
</dbReference>
<feature type="compositionally biased region" description="Polar residues" evidence="2">
    <location>
        <begin position="394"/>
        <end position="405"/>
    </location>
</feature>
<organism evidence="5 6">
    <name type="scientific">Canis lupus familiaris</name>
    <name type="common">Dog</name>
    <name type="synonym">Canis familiaris</name>
    <dbReference type="NCBI Taxonomy" id="9615"/>
    <lineage>
        <taxon>Eukaryota</taxon>
        <taxon>Metazoa</taxon>
        <taxon>Chordata</taxon>
        <taxon>Craniata</taxon>
        <taxon>Vertebrata</taxon>
        <taxon>Euteleostomi</taxon>
        <taxon>Mammalia</taxon>
        <taxon>Eutheria</taxon>
        <taxon>Laurasiatheria</taxon>
        <taxon>Carnivora</taxon>
        <taxon>Caniformia</taxon>
        <taxon>Canidae</taxon>
        <taxon>Canis</taxon>
    </lineage>
</organism>
<dbReference type="Proteomes" id="UP000694542">
    <property type="component" value="Chromosome 38"/>
</dbReference>
<dbReference type="PANTHER" id="PTHR12752">
    <property type="entry name" value="PHOSPHOINOSITOL 3-PHOSPHATE-BINDING PROTEIN"/>
    <property type="match status" value="1"/>
</dbReference>
<evidence type="ECO:0000256" key="1">
    <source>
        <dbReference type="SAM" id="Coils"/>
    </source>
</evidence>
<feature type="compositionally biased region" description="Basic and acidic residues" evidence="2">
    <location>
        <begin position="325"/>
        <end position="356"/>
    </location>
</feature>
<dbReference type="CDD" id="cd00201">
    <property type="entry name" value="WW"/>
    <property type="match status" value="1"/>
</dbReference>
<dbReference type="PROSITE" id="PS01159">
    <property type="entry name" value="WW_DOMAIN_1"/>
    <property type="match status" value="2"/>
</dbReference>
<dbReference type="SMART" id="SM00233">
    <property type="entry name" value="PH"/>
    <property type="match status" value="1"/>
</dbReference>
<dbReference type="InterPro" id="IPR011993">
    <property type="entry name" value="PH-like_dom_sf"/>
</dbReference>
<dbReference type="Ensembl" id="ENSCAFT00040026193.1">
    <property type="protein sequence ID" value="ENSCAFP00040022777.1"/>
    <property type="gene ID" value="ENSCAFG00040013955.1"/>
</dbReference>
<dbReference type="InterPro" id="IPR036020">
    <property type="entry name" value="WW_dom_sf"/>
</dbReference>
<dbReference type="InterPro" id="IPR040392">
    <property type="entry name" value="PKHA4-7_PH"/>
</dbReference>
<proteinExistence type="predicted"/>
<evidence type="ECO:0000313" key="6">
    <source>
        <dbReference type="Proteomes" id="UP000694542"/>
    </source>
</evidence>
<dbReference type="SUPFAM" id="SSF51045">
    <property type="entry name" value="WW domain"/>
    <property type="match status" value="2"/>
</dbReference>
<dbReference type="PROSITE" id="PS50020">
    <property type="entry name" value="WW_DOMAIN_2"/>
    <property type="match status" value="2"/>
</dbReference>
<feature type="domain" description="PH" evidence="3">
    <location>
        <begin position="163"/>
        <end position="282"/>
    </location>
</feature>
<feature type="region of interest" description="Disordered" evidence="2">
    <location>
        <begin position="1163"/>
        <end position="1206"/>
    </location>
</feature>
<feature type="compositionally biased region" description="Low complexity" evidence="2">
    <location>
        <begin position="845"/>
        <end position="868"/>
    </location>
</feature>
<evidence type="ECO:0008006" key="7">
    <source>
        <dbReference type="Google" id="ProtNLM"/>
    </source>
</evidence>
<feature type="region of interest" description="Disordered" evidence="2">
    <location>
        <begin position="289"/>
        <end position="464"/>
    </location>
</feature>
<evidence type="ECO:0000256" key="2">
    <source>
        <dbReference type="SAM" id="MobiDB-lite"/>
    </source>
</evidence>
<dbReference type="InterPro" id="IPR057971">
    <property type="entry name" value="PKHA4-7_TBCA"/>
</dbReference>
<feature type="compositionally biased region" description="Polar residues" evidence="2">
    <location>
        <begin position="578"/>
        <end position="592"/>
    </location>
</feature>
<name>A0A8C0SLF2_CANLF</name>
<feature type="compositionally biased region" description="Basic and acidic residues" evidence="2">
    <location>
        <begin position="973"/>
        <end position="985"/>
    </location>
</feature>
<reference evidence="5" key="1">
    <citation type="submission" date="2018-10" db="EMBL/GenBank/DDBJ databases">
        <title>De novo assembly of a Great Dane genome.</title>
        <authorList>
            <person name="Kidd J.M."/>
            <person name="Pendleton A.L."/>
            <person name="Shen F."/>
            <person name="Emery S."/>
        </authorList>
    </citation>
    <scope>NUCLEOTIDE SEQUENCE [LARGE SCALE GENOMIC DNA]</scope>
    <source>
        <strain evidence="5">Great Dane</strain>
    </source>
</reference>
<dbReference type="SMART" id="SM00456">
    <property type="entry name" value="WW"/>
    <property type="match status" value="2"/>
</dbReference>
<evidence type="ECO:0000313" key="5">
    <source>
        <dbReference type="Ensembl" id="ENSCAFP00040022777.1"/>
    </source>
</evidence>
<dbReference type="InterPro" id="IPR001849">
    <property type="entry name" value="PH_domain"/>
</dbReference>
<feature type="compositionally biased region" description="Polar residues" evidence="2">
    <location>
        <begin position="435"/>
        <end position="446"/>
    </location>
</feature>
<feature type="compositionally biased region" description="Polar residues" evidence="2">
    <location>
        <begin position="43"/>
        <end position="53"/>
    </location>
</feature>
<feature type="domain" description="WW" evidence="4">
    <location>
        <begin position="8"/>
        <end position="41"/>
    </location>
</feature>
<accession>A0A8C0SLF2</accession>
<feature type="compositionally biased region" description="Polar residues" evidence="2">
    <location>
        <begin position="869"/>
        <end position="878"/>
    </location>
</feature>
<keyword evidence="1" id="KW-0175">Coiled coil</keyword>
<dbReference type="InterPro" id="IPR001202">
    <property type="entry name" value="WW_dom"/>
</dbReference>
<feature type="compositionally biased region" description="Low complexity" evidence="2">
    <location>
        <begin position="1180"/>
        <end position="1192"/>
    </location>
</feature>
<feature type="region of interest" description="Disordered" evidence="2">
    <location>
        <begin position="919"/>
        <end position="1017"/>
    </location>
</feature>
<dbReference type="Pfam" id="PF25541">
    <property type="entry name" value="TBCA_PH"/>
    <property type="match status" value="1"/>
</dbReference>
<dbReference type="Gene3D" id="2.20.70.10">
    <property type="match status" value="2"/>
</dbReference>
<feature type="region of interest" description="Disordered" evidence="2">
    <location>
        <begin position="820"/>
        <end position="905"/>
    </location>
</feature>
<reference evidence="5" key="2">
    <citation type="submission" date="2025-08" db="UniProtKB">
        <authorList>
            <consortium name="Ensembl"/>
        </authorList>
    </citation>
    <scope>IDENTIFICATION</scope>
</reference>